<dbReference type="STRING" id="1244083.CSUNSWCD_2223"/>
<protein>
    <recommendedName>
        <fullName evidence="3">SMI1/KNR4 family protein</fullName>
    </recommendedName>
</protein>
<evidence type="ECO:0000313" key="1">
    <source>
        <dbReference type="EMBL" id="EKU11100.1"/>
    </source>
</evidence>
<evidence type="ECO:0000313" key="2">
    <source>
        <dbReference type="Proteomes" id="UP000011939"/>
    </source>
</evidence>
<evidence type="ECO:0008006" key="3">
    <source>
        <dbReference type="Google" id="ProtNLM"/>
    </source>
</evidence>
<name>M5IJM7_9BACT</name>
<dbReference type="Proteomes" id="UP000011939">
    <property type="component" value="Unassembled WGS sequence"/>
</dbReference>
<dbReference type="AlphaFoldDB" id="M5IJM7"/>
<reference evidence="1 2" key="1">
    <citation type="journal article" date="2013" name="Genome Announc.">
        <title>Genome Sequence of Campylobacter showae UNSWCD, Isolated from a Patient with Crohn's Disease.</title>
        <authorList>
            <person name="Tay A.P."/>
            <person name="Kaakoush N.O."/>
            <person name="Deshpande N.P."/>
            <person name="Chen Z."/>
            <person name="Mitchell H."/>
            <person name="Wilkins M.R."/>
        </authorList>
    </citation>
    <scope>NUCLEOTIDE SEQUENCE [LARGE SCALE GENOMIC DNA]</scope>
    <source>
        <strain evidence="1 2">CSUNSWCD</strain>
    </source>
</reference>
<dbReference type="eggNOG" id="ENOG5030QJH">
    <property type="taxonomic scope" value="Bacteria"/>
</dbReference>
<accession>M5IJM7</accession>
<comment type="caution">
    <text evidence="1">The sequence shown here is derived from an EMBL/GenBank/DDBJ whole genome shotgun (WGS) entry which is preliminary data.</text>
</comment>
<dbReference type="EMBL" id="AMZQ01000008">
    <property type="protein sequence ID" value="EKU11100.1"/>
    <property type="molecule type" value="Genomic_DNA"/>
</dbReference>
<proteinExistence type="predicted"/>
<gene>
    <name evidence="1" type="ORF">CSUNSWCD_2223</name>
</gene>
<sequence length="236" mass="26712">MTNLAKGAIVENLLLAQLCEALPQGMQVPSEIEALYAWIEANGFYDDVGGRRRGYLYPQDRLRQNWSDDEREGGTDIVFFTDEPKNRDEELRYWFYGEDRELAAEIKQRLCVFAGSGSEGSMCALWLDDAGETKIVHMGSGSGSTMTCVLAHSGLDFLRLLAIGYDEICWDEDFSAPPNSEEDDFIVHPNLKFQQWVTQTFKTTIPQTALELVTPAHLDDENPSDEFLIWVNRVAE</sequence>
<dbReference type="PATRIC" id="fig|1244083.3.peg.1467"/>
<organism evidence="1 2">
    <name type="scientific">Campylobacter showae CSUNSWCD</name>
    <dbReference type="NCBI Taxonomy" id="1244083"/>
    <lineage>
        <taxon>Bacteria</taxon>
        <taxon>Pseudomonadati</taxon>
        <taxon>Campylobacterota</taxon>
        <taxon>Epsilonproteobacteria</taxon>
        <taxon>Campylobacterales</taxon>
        <taxon>Campylobacteraceae</taxon>
        <taxon>Campylobacter</taxon>
    </lineage>
</organism>